<protein>
    <submittedName>
        <fullName evidence="6">NUP160 isoform 1</fullName>
    </submittedName>
</protein>
<proteinExistence type="predicted"/>
<reference evidence="6 7" key="1">
    <citation type="submission" date="2017-12" db="EMBL/GenBank/DDBJ databases">
        <title>High-resolution comparative analysis of great ape genomes.</title>
        <authorList>
            <person name="Pollen A."/>
            <person name="Hastie A."/>
            <person name="Hormozdiari F."/>
            <person name="Dougherty M."/>
            <person name="Liu R."/>
            <person name="Chaisson M."/>
            <person name="Hoppe E."/>
            <person name="Hill C."/>
            <person name="Pang A."/>
            <person name="Hillier L."/>
            <person name="Baker C."/>
            <person name="Armstrong J."/>
            <person name="Shendure J."/>
            <person name="Paten B."/>
            <person name="Wilson R."/>
            <person name="Chao H."/>
            <person name="Schneider V."/>
            <person name="Ventura M."/>
            <person name="Kronenberg Z."/>
            <person name="Murali S."/>
            <person name="Gordon D."/>
            <person name="Cantsilieris S."/>
            <person name="Munson K."/>
            <person name="Nelson B."/>
            <person name="Raja A."/>
            <person name="Underwood J."/>
            <person name="Diekhans M."/>
            <person name="Fiddes I."/>
            <person name="Haussler D."/>
            <person name="Eichler E."/>
        </authorList>
    </citation>
    <scope>NUCLEOTIDE SEQUENCE [LARGE SCALE GENOMIC DNA]</scope>
    <source>
        <strain evidence="6">Yerkes chimp pedigree #C0471</strain>
    </source>
</reference>
<evidence type="ECO:0000313" key="6">
    <source>
        <dbReference type="EMBL" id="PNI46442.1"/>
    </source>
</evidence>
<evidence type="ECO:0000256" key="2">
    <source>
        <dbReference type="ARBA" id="ARBA00022448"/>
    </source>
</evidence>
<dbReference type="InterPro" id="IPR059141">
    <property type="entry name" value="Beta-prop_Nup120_160"/>
</dbReference>
<dbReference type="EMBL" id="NBAG03000291">
    <property type="protein sequence ID" value="PNI46442.1"/>
    <property type="molecule type" value="Genomic_DNA"/>
</dbReference>
<sequence length="224" mass="24911">MLHLSAAPPAPPPEVTATARPGLCSVGRRGNGGKMAAAGALERSFVELSGAERERPRHFREFTVCSIGTANAVAGAVKYSESAGGFYYVESGKLFSVTRNRFIHWKTSGDTLELMEESLDINLLNNAIRLKFQNCSVLPGGVYVSETQNRVIILMLTNRTVHRLLLPHPSRMYKSVSWLSAISFISQITLGVTNVVLERYLLELKEIWILVIPHQAYFDSYRLK</sequence>
<dbReference type="AlphaFoldDB" id="A0A2J8LGR4"/>
<comment type="subcellular location">
    <subcellularLocation>
        <location evidence="1">Nucleus</location>
    </subcellularLocation>
</comment>
<keyword evidence="3" id="KW-0539">Nucleus</keyword>
<dbReference type="InterPro" id="IPR021717">
    <property type="entry name" value="Nucleoporin_Nup160"/>
</dbReference>
<evidence type="ECO:0000256" key="4">
    <source>
        <dbReference type="SAM" id="MobiDB-lite"/>
    </source>
</evidence>
<organism evidence="6 7">
    <name type="scientific">Pan troglodytes</name>
    <name type="common">Chimpanzee</name>
    <dbReference type="NCBI Taxonomy" id="9598"/>
    <lineage>
        <taxon>Eukaryota</taxon>
        <taxon>Metazoa</taxon>
        <taxon>Chordata</taxon>
        <taxon>Craniata</taxon>
        <taxon>Vertebrata</taxon>
        <taxon>Euteleostomi</taxon>
        <taxon>Mammalia</taxon>
        <taxon>Eutheria</taxon>
        <taxon>Euarchontoglires</taxon>
        <taxon>Primates</taxon>
        <taxon>Haplorrhini</taxon>
        <taxon>Catarrhini</taxon>
        <taxon>Hominidae</taxon>
        <taxon>Pan</taxon>
    </lineage>
</organism>
<evidence type="ECO:0000313" key="7">
    <source>
        <dbReference type="Proteomes" id="UP000236370"/>
    </source>
</evidence>
<dbReference type="GO" id="GO:0006913">
    <property type="term" value="P:nucleocytoplasmic transport"/>
    <property type="evidence" value="ECO:0007669"/>
    <property type="project" value="UniProtKB-ARBA"/>
</dbReference>
<feature type="domain" description="Nucleoporin Nup120/160 beta-propeller" evidence="5">
    <location>
        <begin position="101"/>
        <end position="176"/>
    </location>
</feature>
<evidence type="ECO:0000256" key="3">
    <source>
        <dbReference type="ARBA" id="ARBA00023242"/>
    </source>
</evidence>
<keyword evidence="2" id="KW-0813">Transport</keyword>
<dbReference type="PANTHER" id="PTHR21286:SF0">
    <property type="entry name" value="NUCLEAR PORE COMPLEX PROTEIN NUP160"/>
    <property type="match status" value="1"/>
</dbReference>
<evidence type="ECO:0000256" key="1">
    <source>
        <dbReference type="ARBA" id="ARBA00004123"/>
    </source>
</evidence>
<evidence type="ECO:0000259" key="5">
    <source>
        <dbReference type="Pfam" id="PF11715"/>
    </source>
</evidence>
<gene>
    <name evidence="6" type="ORF">CK820_G0028870</name>
</gene>
<dbReference type="Proteomes" id="UP000236370">
    <property type="component" value="Unassembled WGS sequence"/>
</dbReference>
<name>A0A2J8LGR4_PANTR</name>
<dbReference type="GO" id="GO:0005643">
    <property type="term" value="C:nuclear pore"/>
    <property type="evidence" value="ECO:0007669"/>
    <property type="project" value="UniProtKB-ARBA"/>
</dbReference>
<dbReference type="Pfam" id="PF11715">
    <property type="entry name" value="Beta-prop_Nup120_160"/>
    <property type="match status" value="1"/>
</dbReference>
<dbReference type="PANTHER" id="PTHR21286">
    <property type="entry name" value="NUCLEAR PORE COMPLEX PROTEIN NUP160"/>
    <property type="match status" value="1"/>
</dbReference>
<feature type="region of interest" description="Disordered" evidence="4">
    <location>
        <begin position="1"/>
        <end position="22"/>
    </location>
</feature>
<accession>A0A2J8LGR4</accession>
<comment type="caution">
    <text evidence="6">The sequence shown here is derived from an EMBL/GenBank/DDBJ whole genome shotgun (WGS) entry which is preliminary data.</text>
</comment>